<dbReference type="SUPFAM" id="SSF57414">
    <property type="entry name" value="Hairpin loop containing domain-like"/>
    <property type="match status" value="1"/>
</dbReference>
<sequence length="232" mass="26688">MRNNLYTKIAGNDVRGVMFLNVYTGIDRLVCGLRCSQLTECRSFSYKQQNKACLLYDKRLHDFGTYLTEIEDFDYYTEIQSTVKDGDWELVFRGESGNGKKILDVWDSTDGDDPRTANPHCFSIIKYHLPCGNHFKTKRMFVWSFSSINKEPQKSGGKRQANRRFYTTTQNNLYNCNTNYGWTVIVDSEGNFCNFDQDYAEPAFLYSSTANKTIFETGASEADVMAVFVSFV</sequence>
<evidence type="ECO:0000259" key="1">
    <source>
        <dbReference type="PROSITE" id="PS50948"/>
    </source>
</evidence>
<organism evidence="2 3">
    <name type="scientific">Lottia gigantea</name>
    <name type="common">Giant owl limpet</name>
    <dbReference type="NCBI Taxonomy" id="225164"/>
    <lineage>
        <taxon>Eukaryota</taxon>
        <taxon>Metazoa</taxon>
        <taxon>Spiralia</taxon>
        <taxon>Lophotrochozoa</taxon>
        <taxon>Mollusca</taxon>
        <taxon>Gastropoda</taxon>
        <taxon>Patellogastropoda</taxon>
        <taxon>Lottioidea</taxon>
        <taxon>Lottiidae</taxon>
        <taxon>Lottia</taxon>
    </lineage>
</organism>
<dbReference type="Pfam" id="PF00024">
    <property type="entry name" value="PAN_1"/>
    <property type="match status" value="1"/>
</dbReference>
<accession>V4BGT4</accession>
<dbReference type="Proteomes" id="UP000030746">
    <property type="component" value="Unassembled WGS sequence"/>
</dbReference>
<dbReference type="RefSeq" id="XP_009043662.1">
    <property type="nucleotide sequence ID" value="XM_009045414.1"/>
</dbReference>
<evidence type="ECO:0000313" key="2">
    <source>
        <dbReference type="EMBL" id="ESP05117.1"/>
    </source>
</evidence>
<proteinExistence type="predicted"/>
<dbReference type="GeneID" id="20235557"/>
<dbReference type="Gene3D" id="3.50.4.10">
    <property type="entry name" value="Hepatocyte Growth Factor"/>
    <property type="match status" value="1"/>
</dbReference>
<gene>
    <name evidence="2" type="ORF">LOTGIDRAFT_151916</name>
</gene>
<dbReference type="EMBL" id="KB199650">
    <property type="protein sequence ID" value="ESP05117.1"/>
    <property type="molecule type" value="Genomic_DNA"/>
</dbReference>
<protein>
    <recommendedName>
        <fullName evidence="1">Apple domain-containing protein</fullName>
    </recommendedName>
</protein>
<dbReference type="OMA" id="YRSHWLD"/>
<dbReference type="CTD" id="20235557"/>
<feature type="domain" description="Apple" evidence="1">
    <location>
        <begin position="1"/>
        <end position="80"/>
    </location>
</feature>
<keyword evidence="3" id="KW-1185">Reference proteome</keyword>
<dbReference type="AlphaFoldDB" id="V4BGT4"/>
<dbReference type="InterPro" id="IPR003609">
    <property type="entry name" value="Pan_app"/>
</dbReference>
<dbReference type="HOGENOM" id="CLU_1196012_0_0_1"/>
<evidence type="ECO:0000313" key="3">
    <source>
        <dbReference type="Proteomes" id="UP000030746"/>
    </source>
</evidence>
<reference evidence="2 3" key="1">
    <citation type="journal article" date="2013" name="Nature">
        <title>Insights into bilaterian evolution from three spiralian genomes.</title>
        <authorList>
            <person name="Simakov O."/>
            <person name="Marletaz F."/>
            <person name="Cho S.J."/>
            <person name="Edsinger-Gonzales E."/>
            <person name="Havlak P."/>
            <person name="Hellsten U."/>
            <person name="Kuo D.H."/>
            <person name="Larsson T."/>
            <person name="Lv J."/>
            <person name="Arendt D."/>
            <person name="Savage R."/>
            <person name="Osoegawa K."/>
            <person name="de Jong P."/>
            <person name="Grimwood J."/>
            <person name="Chapman J.A."/>
            <person name="Shapiro H."/>
            <person name="Aerts A."/>
            <person name="Otillar R.P."/>
            <person name="Terry A.Y."/>
            <person name="Boore J.L."/>
            <person name="Grigoriev I.V."/>
            <person name="Lindberg D.R."/>
            <person name="Seaver E.C."/>
            <person name="Weisblat D.A."/>
            <person name="Putnam N.H."/>
            <person name="Rokhsar D.S."/>
        </authorList>
    </citation>
    <scope>NUCLEOTIDE SEQUENCE [LARGE SCALE GENOMIC DNA]</scope>
</reference>
<dbReference type="PROSITE" id="PS50948">
    <property type="entry name" value="PAN"/>
    <property type="match status" value="1"/>
</dbReference>
<dbReference type="OrthoDB" id="6061545at2759"/>
<dbReference type="KEGG" id="lgi:LOTGIDRAFT_151916"/>
<name>V4BGT4_LOTGI</name>